<accession>A0A259U279</accession>
<dbReference type="InterPro" id="IPR014922">
    <property type="entry name" value="YdhG-like"/>
</dbReference>
<dbReference type="InParanoid" id="A0A259U279"/>
<gene>
    <name evidence="2" type="ORF">BSZ36_13725</name>
</gene>
<dbReference type="RefSeq" id="WP_094549889.1">
    <property type="nucleotide sequence ID" value="NZ_MQWB01000001.1"/>
</dbReference>
<dbReference type="EMBL" id="MQWB01000001">
    <property type="protein sequence ID" value="OZC03947.1"/>
    <property type="molecule type" value="Genomic_DNA"/>
</dbReference>
<evidence type="ECO:0000313" key="3">
    <source>
        <dbReference type="Proteomes" id="UP000216446"/>
    </source>
</evidence>
<evidence type="ECO:0000313" key="2">
    <source>
        <dbReference type="EMBL" id="OZC03947.1"/>
    </source>
</evidence>
<comment type="caution">
    <text evidence="2">The sequence shown here is derived from an EMBL/GenBank/DDBJ whole genome shotgun (WGS) entry which is preliminary data.</text>
</comment>
<dbReference type="AlphaFoldDB" id="A0A259U279"/>
<dbReference type="Gene3D" id="3.90.1150.200">
    <property type="match status" value="1"/>
</dbReference>
<reference evidence="2 3" key="1">
    <citation type="submission" date="2016-11" db="EMBL/GenBank/DDBJ databases">
        <title>Study of marine rhodopsin-containing bacteria.</title>
        <authorList>
            <person name="Yoshizawa S."/>
            <person name="Kumagai Y."/>
            <person name="Kogure K."/>
        </authorList>
    </citation>
    <scope>NUCLEOTIDE SEQUENCE [LARGE SCALE GENOMIC DNA]</scope>
    <source>
        <strain evidence="2 3">SG-29</strain>
    </source>
</reference>
<dbReference type="PIRSF" id="PIRSF021308">
    <property type="entry name" value="UCP021308"/>
    <property type="match status" value="1"/>
</dbReference>
<dbReference type="Pfam" id="PF13376">
    <property type="entry name" value="OmdA"/>
    <property type="match status" value="1"/>
</dbReference>
<dbReference type="OrthoDB" id="9800461at2"/>
<dbReference type="SUPFAM" id="SSF159888">
    <property type="entry name" value="YdhG-like"/>
    <property type="match status" value="1"/>
</dbReference>
<protein>
    <recommendedName>
        <fullName evidence="1">YdhG-like domain-containing protein</fullName>
    </recommendedName>
</protein>
<keyword evidence="3" id="KW-1185">Reference proteome</keyword>
<organism evidence="2 3">
    <name type="scientific">Rubricoccus marinus</name>
    <dbReference type="NCBI Taxonomy" id="716817"/>
    <lineage>
        <taxon>Bacteria</taxon>
        <taxon>Pseudomonadati</taxon>
        <taxon>Rhodothermota</taxon>
        <taxon>Rhodothermia</taxon>
        <taxon>Rhodothermales</taxon>
        <taxon>Rubricoccaceae</taxon>
        <taxon>Rubricoccus</taxon>
    </lineage>
</organism>
<dbReference type="Proteomes" id="UP000216446">
    <property type="component" value="Unassembled WGS sequence"/>
</dbReference>
<name>A0A259U279_9BACT</name>
<dbReference type="InterPro" id="IPR016786">
    <property type="entry name" value="YdeI_bac"/>
</dbReference>
<proteinExistence type="predicted"/>
<sequence length="196" mass="22237">MNAPNPEVDERLSRAAQWREEQLRLREICLDTPLLEEVKWRQPCYTLGGKNVVIVSAFKGHACLAFFKGVLLKDEHGLLHQAGEHTQSGRQMRFTSVEQIEDLEPIVRAYLAEAIEIERAGRTVELKKMREYAVPAELQEQLDADAAFRAAFEALTPGRQRGYFLHIGGAKQTATRSARVEKHRPRILAGKGIHDR</sequence>
<feature type="domain" description="YdhG-like" evidence="1">
    <location>
        <begin position="18"/>
        <end position="115"/>
    </location>
</feature>
<dbReference type="Pfam" id="PF08818">
    <property type="entry name" value="DUF1801"/>
    <property type="match status" value="1"/>
</dbReference>
<evidence type="ECO:0000259" key="1">
    <source>
        <dbReference type="Pfam" id="PF08818"/>
    </source>
</evidence>